<dbReference type="AlphaFoldDB" id="A0A085ZWQ4"/>
<proteinExistence type="predicted"/>
<name>A0A085ZWQ4_9FLAO</name>
<protein>
    <submittedName>
        <fullName evidence="1">Uncharacterized protein</fullName>
    </submittedName>
</protein>
<gene>
    <name evidence="1" type="ORF">IX38_05445</name>
</gene>
<sequence length="104" mass="12606">MYREPVNYRHLENHKLPDTIFSKSLPEVMPYSTYTKLAPSVRVFFAAKRRKMYREPVNYKHHENQKLRDTIFSKSLFKVTNIQFKLKATKDYKDFETVKNRMKA</sequence>
<organism evidence="1 2">
    <name type="scientific">Chryseobacterium luteum</name>
    <dbReference type="NCBI Taxonomy" id="421531"/>
    <lineage>
        <taxon>Bacteria</taxon>
        <taxon>Pseudomonadati</taxon>
        <taxon>Bacteroidota</taxon>
        <taxon>Flavobacteriia</taxon>
        <taxon>Flavobacteriales</taxon>
        <taxon>Weeksellaceae</taxon>
        <taxon>Chryseobacterium group</taxon>
        <taxon>Chryseobacterium</taxon>
    </lineage>
</organism>
<reference evidence="1 2" key="1">
    <citation type="submission" date="2014-07" db="EMBL/GenBank/DDBJ databases">
        <title>Genome of Chryseobacterium luteum DSM 18605.</title>
        <authorList>
            <person name="Stropko S.J."/>
            <person name="Pipes S.E."/>
            <person name="Newman J.D."/>
        </authorList>
    </citation>
    <scope>NUCLEOTIDE SEQUENCE [LARGE SCALE GENOMIC DNA]</scope>
    <source>
        <strain evidence="1 2">DSM 18605</strain>
    </source>
</reference>
<dbReference type="Proteomes" id="UP000028703">
    <property type="component" value="Unassembled WGS sequence"/>
</dbReference>
<keyword evidence="2" id="KW-1185">Reference proteome</keyword>
<dbReference type="EMBL" id="JPRO01000002">
    <property type="protein sequence ID" value="KFF08868.1"/>
    <property type="molecule type" value="Genomic_DNA"/>
</dbReference>
<evidence type="ECO:0000313" key="1">
    <source>
        <dbReference type="EMBL" id="KFF08868.1"/>
    </source>
</evidence>
<evidence type="ECO:0000313" key="2">
    <source>
        <dbReference type="Proteomes" id="UP000028703"/>
    </source>
</evidence>
<accession>A0A085ZWQ4</accession>
<comment type="caution">
    <text evidence="1">The sequence shown here is derived from an EMBL/GenBank/DDBJ whole genome shotgun (WGS) entry which is preliminary data.</text>
</comment>